<dbReference type="InterPro" id="IPR013538">
    <property type="entry name" value="ASHA1/2-like_C"/>
</dbReference>
<comment type="similarity">
    <text evidence="1">Belongs to the AHA1 family.</text>
</comment>
<name>A0A931J8I7_9BURK</name>
<evidence type="ECO:0000259" key="2">
    <source>
        <dbReference type="Pfam" id="PF08327"/>
    </source>
</evidence>
<dbReference type="Gene3D" id="3.30.530.20">
    <property type="match status" value="1"/>
</dbReference>
<dbReference type="EMBL" id="JAEDAK010000024">
    <property type="protein sequence ID" value="MBH9579524.1"/>
    <property type="molecule type" value="Genomic_DNA"/>
</dbReference>
<keyword evidence="4" id="KW-1185">Reference proteome</keyword>
<comment type="caution">
    <text evidence="3">The sequence shown here is derived from an EMBL/GenBank/DDBJ whole genome shotgun (WGS) entry which is preliminary data.</text>
</comment>
<accession>A0A931J8I7</accession>
<dbReference type="AlphaFoldDB" id="A0A931J8I7"/>
<dbReference type="InterPro" id="IPR023393">
    <property type="entry name" value="START-like_dom_sf"/>
</dbReference>
<proteinExistence type="inferred from homology"/>
<gene>
    <name evidence="3" type="ORF">I7X39_21715</name>
</gene>
<protein>
    <submittedName>
        <fullName evidence="3">SRPBCC domain-containing protein</fullName>
    </submittedName>
</protein>
<sequence length="173" mass="19446">MTDRVFRIQIQAPIERVWRELTKTDEAQGAVFNAWLHTTVLGEGAPLQMRTGTGKNVIVDGRVLVHKPYTHFAHTHRFTQYEDPVCEVHYLLKEKDGGVEVTLRVVGMPAGTPTAKSMESGGEFILKHLKRLAEGQGLPFGTKLMYGLMGSMEFMLPKRCRSTHWPMQGDSHG</sequence>
<feature type="domain" description="Activator of Hsp90 ATPase homologue 1/2-like C-terminal" evidence="2">
    <location>
        <begin position="12"/>
        <end position="133"/>
    </location>
</feature>
<evidence type="ECO:0000313" key="4">
    <source>
        <dbReference type="Proteomes" id="UP000613266"/>
    </source>
</evidence>
<dbReference type="RefSeq" id="WP_198113472.1">
    <property type="nucleotide sequence ID" value="NZ_JAEDAK010000024.1"/>
</dbReference>
<evidence type="ECO:0000313" key="3">
    <source>
        <dbReference type="EMBL" id="MBH9579524.1"/>
    </source>
</evidence>
<dbReference type="SUPFAM" id="SSF55961">
    <property type="entry name" value="Bet v1-like"/>
    <property type="match status" value="1"/>
</dbReference>
<organism evidence="3 4">
    <name type="scientific">Inhella proteolytica</name>
    <dbReference type="NCBI Taxonomy" id="2795029"/>
    <lineage>
        <taxon>Bacteria</taxon>
        <taxon>Pseudomonadati</taxon>
        <taxon>Pseudomonadota</taxon>
        <taxon>Betaproteobacteria</taxon>
        <taxon>Burkholderiales</taxon>
        <taxon>Sphaerotilaceae</taxon>
        <taxon>Inhella</taxon>
    </lineage>
</organism>
<dbReference type="Pfam" id="PF08327">
    <property type="entry name" value="AHSA1"/>
    <property type="match status" value="1"/>
</dbReference>
<dbReference type="Proteomes" id="UP000613266">
    <property type="component" value="Unassembled WGS sequence"/>
</dbReference>
<evidence type="ECO:0000256" key="1">
    <source>
        <dbReference type="ARBA" id="ARBA00006817"/>
    </source>
</evidence>
<reference evidence="3" key="1">
    <citation type="submission" date="2020-12" db="EMBL/GenBank/DDBJ databases">
        <title>The genome sequence of Inhella sp. 1Y17.</title>
        <authorList>
            <person name="Liu Y."/>
        </authorList>
    </citation>
    <scope>NUCLEOTIDE SEQUENCE</scope>
    <source>
        <strain evidence="3">1Y17</strain>
    </source>
</reference>